<feature type="chain" id="PRO_5044268830" description="Thioredoxin domain-containing protein" evidence="1">
    <location>
        <begin position="21"/>
        <end position="194"/>
    </location>
</feature>
<evidence type="ECO:0000313" key="3">
    <source>
        <dbReference type="Proteomes" id="UP001515480"/>
    </source>
</evidence>
<reference evidence="2 3" key="1">
    <citation type="journal article" date="2024" name="Science">
        <title>Giant polyketide synthase enzymes in the biosynthesis of giant marine polyether toxins.</title>
        <authorList>
            <person name="Fallon T.R."/>
            <person name="Shende V.V."/>
            <person name="Wierzbicki I.H."/>
            <person name="Pendleton A.L."/>
            <person name="Watervoot N.F."/>
            <person name="Auber R.P."/>
            <person name="Gonzalez D.J."/>
            <person name="Wisecaver J.H."/>
            <person name="Moore B.S."/>
        </authorList>
    </citation>
    <scope>NUCLEOTIDE SEQUENCE [LARGE SCALE GENOMIC DNA]</scope>
    <source>
        <strain evidence="2 3">12B1</strain>
    </source>
</reference>
<accession>A0AB34IPN4</accession>
<evidence type="ECO:0000313" key="2">
    <source>
        <dbReference type="EMBL" id="KAL1503417.1"/>
    </source>
</evidence>
<keyword evidence="3" id="KW-1185">Reference proteome</keyword>
<feature type="signal peptide" evidence="1">
    <location>
        <begin position="1"/>
        <end position="20"/>
    </location>
</feature>
<name>A0AB34IPN4_PRYPA</name>
<comment type="caution">
    <text evidence="2">The sequence shown here is derived from an EMBL/GenBank/DDBJ whole genome shotgun (WGS) entry which is preliminary data.</text>
</comment>
<gene>
    <name evidence="2" type="ORF">AB1Y20_011468</name>
</gene>
<dbReference type="InterPro" id="IPR036249">
    <property type="entry name" value="Thioredoxin-like_sf"/>
</dbReference>
<dbReference type="SUPFAM" id="SSF52833">
    <property type="entry name" value="Thioredoxin-like"/>
    <property type="match status" value="1"/>
</dbReference>
<protein>
    <recommendedName>
        <fullName evidence="4">Thioredoxin domain-containing protein</fullName>
    </recommendedName>
</protein>
<sequence length="194" mass="21562">MPRGALRQCLCLSLLVLASARDVARGRERAARSSARRTARLAFQVAEPVFELSSSQLAGGKPYLIQFTGKGDDYCAQMEPLKERLRDELGLEIRCFEVWYGTANLELLQKLDRGRCGGVPFFYNKKTRRFICGATTYANLKAWALCQPCEPFLPPPASASNKEPNEVQTKVQGFLSNLKAKAEEKMAARRAGAQ</sequence>
<evidence type="ECO:0000256" key="1">
    <source>
        <dbReference type="SAM" id="SignalP"/>
    </source>
</evidence>
<dbReference type="Proteomes" id="UP001515480">
    <property type="component" value="Unassembled WGS sequence"/>
</dbReference>
<proteinExistence type="predicted"/>
<dbReference type="AlphaFoldDB" id="A0AB34IPN4"/>
<organism evidence="2 3">
    <name type="scientific">Prymnesium parvum</name>
    <name type="common">Toxic golden alga</name>
    <dbReference type="NCBI Taxonomy" id="97485"/>
    <lineage>
        <taxon>Eukaryota</taxon>
        <taxon>Haptista</taxon>
        <taxon>Haptophyta</taxon>
        <taxon>Prymnesiophyceae</taxon>
        <taxon>Prymnesiales</taxon>
        <taxon>Prymnesiaceae</taxon>
        <taxon>Prymnesium</taxon>
    </lineage>
</organism>
<evidence type="ECO:0008006" key="4">
    <source>
        <dbReference type="Google" id="ProtNLM"/>
    </source>
</evidence>
<keyword evidence="1" id="KW-0732">Signal</keyword>
<dbReference type="EMBL" id="JBGBPQ010000022">
    <property type="protein sequence ID" value="KAL1503417.1"/>
    <property type="molecule type" value="Genomic_DNA"/>
</dbReference>